<evidence type="ECO:0008006" key="10">
    <source>
        <dbReference type="Google" id="ProtNLM"/>
    </source>
</evidence>
<accession>A0AAD3D7J2</accession>
<dbReference type="Pfam" id="PF07992">
    <property type="entry name" value="Pyr_redox_2"/>
    <property type="match status" value="1"/>
</dbReference>
<proteinExistence type="inferred from homology"/>
<evidence type="ECO:0000256" key="3">
    <source>
        <dbReference type="ARBA" id="ARBA00022827"/>
    </source>
</evidence>
<dbReference type="GO" id="GO:0005739">
    <property type="term" value="C:mitochondrion"/>
    <property type="evidence" value="ECO:0007669"/>
    <property type="project" value="UniProtKB-ARBA"/>
</dbReference>
<evidence type="ECO:0000259" key="7">
    <source>
        <dbReference type="Pfam" id="PF22366"/>
    </source>
</evidence>
<keyword evidence="2" id="KW-0285">Flavoprotein</keyword>
<name>A0AAD3D7J2_9STRA</name>
<evidence type="ECO:0000259" key="6">
    <source>
        <dbReference type="Pfam" id="PF07992"/>
    </source>
</evidence>
<keyword evidence="3" id="KW-0274">FAD</keyword>
<evidence type="ECO:0000313" key="8">
    <source>
        <dbReference type="EMBL" id="GFH57449.1"/>
    </source>
</evidence>
<evidence type="ECO:0000256" key="2">
    <source>
        <dbReference type="ARBA" id="ARBA00022630"/>
    </source>
</evidence>
<feature type="domain" description="External alternative NADH-ubiquinone oxidoreductase-like C-terminal" evidence="7">
    <location>
        <begin position="618"/>
        <end position="682"/>
    </location>
</feature>
<gene>
    <name evidence="8" type="ORF">CTEN210_13925</name>
</gene>
<evidence type="ECO:0000313" key="9">
    <source>
        <dbReference type="Proteomes" id="UP001054902"/>
    </source>
</evidence>
<dbReference type="InterPro" id="IPR036188">
    <property type="entry name" value="FAD/NAD-bd_sf"/>
</dbReference>
<dbReference type="EMBL" id="BLLK01000058">
    <property type="protein sequence ID" value="GFH57449.1"/>
    <property type="molecule type" value="Genomic_DNA"/>
</dbReference>
<keyword evidence="4" id="KW-0560">Oxidoreductase</keyword>
<reference evidence="8 9" key="1">
    <citation type="journal article" date="2021" name="Sci. Rep.">
        <title>The genome of the diatom Chaetoceros tenuissimus carries an ancient integrated fragment of an extant virus.</title>
        <authorList>
            <person name="Hongo Y."/>
            <person name="Kimura K."/>
            <person name="Takaki Y."/>
            <person name="Yoshida Y."/>
            <person name="Baba S."/>
            <person name="Kobayashi G."/>
            <person name="Nagasaki K."/>
            <person name="Hano T."/>
            <person name="Tomaru Y."/>
        </authorList>
    </citation>
    <scope>NUCLEOTIDE SEQUENCE [LARGE SCALE GENOMIC DNA]</scope>
    <source>
        <strain evidence="8 9">NIES-3715</strain>
    </source>
</reference>
<keyword evidence="9" id="KW-1185">Reference proteome</keyword>
<feature type="domain" description="FAD/NAD(P)-binding" evidence="6">
    <location>
        <begin position="184"/>
        <end position="555"/>
    </location>
</feature>
<sequence>MARYSISVNLLALQVLNVNNYVDAFAPSSVVRLKYPMQLAAQKAPKRKPEAFSQQTSKESEIPYDPSSVFEAASGVDEFLHEGLDLQTDDSTELANEYSIENEVALKEFIKIVNEKDRGISPDSVFDLDDTINQLLDKAFDTTEDAMLMFRRKMNENNFLEDKDSLNADALSEWNDPKQDHKPRVLVVGSGWASHAFIKCIDTEKFRILVCSPSNYFVFTPMLASSSVGTTEIRSIIESTRDSNPTVKFLEGKGLDIDTENKSMTVKLGEGNIIDDGPDNVEQEIIEIPYDICVYSAGVGPISSSSRTPGLSRENVHFLKSVEDARRLRSTVITLLEQASQPGLTDEERRKLLTFVVVGGGPTGVEYCGELCDFLNDVTGKDARTSKVKRSVAPFASLAKFTSVKLLQGNEDVLPMFDKELRLRAEESLINRGVHVMTKTRVSRIEGSKKIVIADQNEKETELNCGLIVWAAGTQPVKLTEKVIESVDKASISKGLKVTPKSLSERGRIPVDNFQRVLGAPAGSMIAIGDASGTVNADGKLANLPQTAQVAAQQGAYVARLLNRGYNLSGLTGFDDESIIENSLFLPVPVNIEAEKDKEVARKLRGAVKAKPFKFLNLGQLAYTGGGEALSQVQLGNLKLFNSAGSEGFLLWRSVYIVKQVSTKTRLLVLFDWFKTKLFGRDVTRM</sequence>
<comment type="caution">
    <text evidence="8">The sequence shown here is derived from an EMBL/GenBank/DDBJ whole genome shotgun (WGS) entry which is preliminary data.</text>
</comment>
<dbReference type="PANTHER" id="PTHR43706:SF38">
    <property type="entry name" value="FAD_NAD(P)-BINDING DOMAIN-CONTAINING PROTEIN"/>
    <property type="match status" value="1"/>
</dbReference>
<comment type="similarity">
    <text evidence="1">Belongs to the NADH dehydrogenase family.</text>
</comment>
<dbReference type="SUPFAM" id="SSF51905">
    <property type="entry name" value="FAD/NAD(P)-binding domain"/>
    <property type="match status" value="2"/>
</dbReference>
<evidence type="ECO:0000256" key="5">
    <source>
        <dbReference type="ARBA" id="ARBA00023027"/>
    </source>
</evidence>
<evidence type="ECO:0000256" key="1">
    <source>
        <dbReference type="ARBA" id="ARBA00005272"/>
    </source>
</evidence>
<dbReference type="Pfam" id="PF22366">
    <property type="entry name" value="NDH2_C"/>
    <property type="match status" value="1"/>
</dbReference>
<dbReference type="AlphaFoldDB" id="A0AAD3D7J2"/>
<dbReference type="PANTHER" id="PTHR43706">
    <property type="entry name" value="NADH DEHYDROGENASE"/>
    <property type="match status" value="1"/>
</dbReference>
<dbReference type="InterPro" id="IPR023753">
    <property type="entry name" value="FAD/NAD-binding_dom"/>
</dbReference>
<keyword evidence="5" id="KW-0520">NAD</keyword>
<dbReference type="Proteomes" id="UP001054902">
    <property type="component" value="Unassembled WGS sequence"/>
</dbReference>
<dbReference type="InterPro" id="IPR045024">
    <property type="entry name" value="NDH-2"/>
</dbReference>
<protein>
    <recommendedName>
        <fullName evidence="10">FAD/NAD(P)-binding domain-containing protein</fullName>
    </recommendedName>
</protein>
<dbReference type="GO" id="GO:0003954">
    <property type="term" value="F:NADH dehydrogenase activity"/>
    <property type="evidence" value="ECO:0007669"/>
    <property type="project" value="InterPro"/>
</dbReference>
<dbReference type="Gene3D" id="3.50.50.100">
    <property type="match status" value="1"/>
</dbReference>
<organism evidence="8 9">
    <name type="scientific">Chaetoceros tenuissimus</name>
    <dbReference type="NCBI Taxonomy" id="426638"/>
    <lineage>
        <taxon>Eukaryota</taxon>
        <taxon>Sar</taxon>
        <taxon>Stramenopiles</taxon>
        <taxon>Ochrophyta</taxon>
        <taxon>Bacillariophyta</taxon>
        <taxon>Coscinodiscophyceae</taxon>
        <taxon>Chaetocerotophycidae</taxon>
        <taxon>Chaetocerotales</taxon>
        <taxon>Chaetocerotaceae</taxon>
        <taxon>Chaetoceros</taxon>
    </lineage>
</organism>
<dbReference type="InterPro" id="IPR054585">
    <property type="entry name" value="NDH2-like_C"/>
</dbReference>
<evidence type="ECO:0000256" key="4">
    <source>
        <dbReference type="ARBA" id="ARBA00023002"/>
    </source>
</evidence>